<reference evidence="5" key="1">
    <citation type="submission" date="2020-06" db="EMBL/GenBank/DDBJ databases">
        <title>Unique genomic features of the anaerobic methanotrophic archaea.</title>
        <authorList>
            <person name="Chadwick G.L."/>
            <person name="Skennerton C.T."/>
            <person name="Laso-Perez R."/>
            <person name="Leu A.O."/>
            <person name="Speth D.R."/>
            <person name="Yu H."/>
            <person name="Morgan-Lang C."/>
            <person name="Hatzenpichler R."/>
            <person name="Goudeau D."/>
            <person name="Malmstrom R."/>
            <person name="Brazelton W.J."/>
            <person name="Woyke T."/>
            <person name="Hallam S.J."/>
            <person name="Tyson G.W."/>
            <person name="Wegener G."/>
            <person name="Boetius A."/>
            <person name="Orphan V."/>
        </authorList>
    </citation>
    <scope>NUCLEOTIDE SEQUENCE</scope>
</reference>
<sequence>MPENPKIENLFIKDIRRKINGVIKVDQDDDDSVYTELDEYVVTQESLKHFDTFFDRYYDAAQTPTDNIGVWVSGFFGSGKSHFIKILSYLLENKTVRDRTSIDFFREKIPDPQLFDTIEKAVNYGTKDVILFNIDSKAGDSKERIVNILMRAFNEHKGFFGDVFWIAELEEDLQDKGLYDAFKEEVIKISGSAWEEIRDRYFVEHDDIVKALANCGHQSKESAVSMFKNDGRNYHLDVEKFAKKVAKYCRSKGGDHQVIFLVDEVGQYIGEDSGLMLNLQTVAEELGTKLRGKAWVIVTSQADIDTVTKERVKEYDFSKIQARFDTRLSLSSANVDEVLKKRILLKKEEHREMLASFYTDKRTILKNLISFSKGSAEMKIYKEEGDFAEVYPFVPYQFNLLQKVFEKIRSTGFTGKHLAKGERSMLSAFKESTEKYGQSDVGVLIPFHSFYSTVESFLDPIIVKTITQAEKNDQLNNPNDCDLLKTLFMIRHVKEIPPTLDNLVVLSISNVDEDKLELRHQVAESLKRLEEQTLIDKSGDNYHFLTNEEQVIDREIKNIDIETHRILDEIYNVIYNTSDICPTKYEERKFDKSVDEKVKKVSDADVTVKFITPLSDILRGSGQRSLSGDNLSDIDSTDTLLFIFPEQSPFVDQIRNYLKINKYLLQSGSNGNNGEIQDILRAKSQKKDKLKESSVQAIYEGVRDARIFVDGREVTSIDKNDPKVRVVKGLEILVQNVYSKSSYVTNKYESEADILRILRSDDLEKFGVEKGETNKLAMSEVRDYISIRDEKNTTVVLKDLKGHFRRKPYGWKDMTISGLIATLFVVEEVKLRYQKTYLSDPEEITKYLTRRETADKLIIETRKKTGTEIISSVKSVMRDVFDKTDIPEKETELYIFSQGLLNDELQRIEQISVKYSDGMRYPGKEGIENYVSLLKRLLNVTDPSSFLETVAEARDELVGMHQKVEPVMSFFGSVQVEIFRRLSMEVGDFRRNIQFLSEDARSDVVRIEEIFSLDEPYSQIKDLTQLESRIKASLEESLLNLKQELHEKLISAMEDIERELASYDGLSDEFKRLVMKPFDDIKRDIATSDDCVFVKLQSTRINDLCGSAYEKIKRQVRIIKEIDATPVVIQGTALFRTKKNIETEDDLDEYLENLRAAMRTILNEKNKIKVL</sequence>
<dbReference type="EMBL" id="MT630801">
    <property type="protein sequence ID" value="QNO43245.1"/>
    <property type="molecule type" value="Genomic_DNA"/>
</dbReference>
<protein>
    <recommendedName>
        <fullName evidence="7">BREX system P-loop protein BrxC</fullName>
    </recommendedName>
</protein>
<evidence type="ECO:0008006" key="7">
    <source>
        <dbReference type="Google" id="ProtNLM"/>
    </source>
</evidence>
<keyword evidence="1" id="KW-0175">Coiled coil</keyword>
<evidence type="ECO:0000259" key="2">
    <source>
        <dbReference type="Pfam" id="PF25791"/>
    </source>
</evidence>
<dbReference type="InterPro" id="IPR047679">
    <property type="entry name" value="BREX_BrxC"/>
</dbReference>
<feature type="domain" description="Probable ATP-binding protein BrxC 4th six-stranded beta-sheet" evidence="4">
    <location>
        <begin position="562"/>
        <end position="733"/>
    </location>
</feature>
<evidence type="ECO:0000259" key="4">
    <source>
        <dbReference type="Pfam" id="PF25796"/>
    </source>
</evidence>
<feature type="coiled-coil region" evidence="1">
    <location>
        <begin position="1140"/>
        <end position="1167"/>
    </location>
</feature>
<dbReference type="NCBIfam" id="NF033441">
    <property type="entry name" value="BREX_BrxC"/>
    <property type="match status" value="1"/>
</dbReference>
<dbReference type="EMBL" id="MT631149">
    <property type="protein sequence ID" value="QNO45764.1"/>
    <property type="molecule type" value="Genomic_DNA"/>
</dbReference>
<dbReference type="Pfam" id="PF25791">
    <property type="entry name" value="WHD_BREX_BrxC"/>
    <property type="match status" value="1"/>
</dbReference>
<proteinExistence type="predicted"/>
<name>A0A7G9Y5G1_9EURY</name>
<dbReference type="InterPro" id="IPR058037">
    <property type="entry name" value="BREX_BrxC_helical"/>
</dbReference>
<feature type="domain" description="Probable ATP-binding protein BrxC winged helix-turn-helix" evidence="2">
    <location>
        <begin position="740"/>
        <end position="863"/>
    </location>
</feature>
<accession>A0A7G9Y5G1</accession>
<dbReference type="Pfam" id="PF25796">
    <property type="entry name" value="BREX_BrxC_4th"/>
    <property type="match status" value="1"/>
</dbReference>
<feature type="domain" description="Probable ATP-binding protein BrxC alpha-helical" evidence="3">
    <location>
        <begin position="870"/>
        <end position="991"/>
    </location>
</feature>
<evidence type="ECO:0000259" key="3">
    <source>
        <dbReference type="Pfam" id="PF25792"/>
    </source>
</evidence>
<evidence type="ECO:0000313" key="5">
    <source>
        <dbReference type="EMBL" id="QNO43245.1"/>
    </source>
</evidence>
<dbReference type="InterPro" id="IPR058038">
    <property type="entry name" value="BREX_BrxC_wHTH"/>
</dbReference>
<dbReference type="AlphaFoldDB" id="A0A7G9Y5G1"/>
<gene>
    <name evidence="5" type="ORF">CPEMFCDE_00004</name>
    <name evidence="6" type="ORF">FHBEAHMJ_00015</name>
</gene>
<evidence type="ECO:0000313" key="6">
    <source>
        <dbReference type="EMBL" id="QNO45764.1"/>
    </source>
</evidence>
<evidence type="ECO:0000256" key="1">
    <source>
        <dbReference type="SAM" id="Coils"/>
    </source>
</evidence>
<organism evidence="5">
    <name type="scientific">Candidatus Methanogaster sp. ANME-2c ERB4</name>
    <dbReference type="NCBI Taxonomy" id="2759911"/>
    <lineage>
        <taxon>Archaea</taxon>
        <taxon>Methanobacteriati</taxon>
        <taxon>Methanobacteriota</taxon>
        <taxon>Stenosarchaea group</taxon>
        <taxon>Methanomicrobia</taxon>
        <taxon>Methanosarcinales</taxon>
        <taxon>ANME-2 cluster</taxon>
        <taxon>Candidatus Methanogasteraceae</taxon>
        <taxon>Candidatus Methanogaster</taxon>
    </lineage>
</organism>
<dbReference type="InterPro" id="IPR058036">
    <property type="entry name" value="BREX_BrxC_4th"/>
</dbReference>
<dbReference type="Pfam" id="PF25792">
    <property type="entry name" value="BREX_BrxC_helical"/>
    <property type="match status" value="1"/>
</dbReference>